<name>A0A318KB05_9NOCA</name>
<evidence type="ECO:0000313" key="3">
    <source>
        <dbReference type="Proteomes" id="UP000247569"/>
    </source>
</evidence>
<dbReference type="SUPFAM" id="SSF110849">
    <property type="entry name" value="ParB/Sulfiredoxin"/>
    <property type="match status" value="1"/>
</dbReference>
<dbReference type="SMART" id="SM00470">
    <property type="entry name" value="ParB"/>
    <property type="match status" value="1"/>
</dbReference>
<evidence type="ECO:0000313" key="2">
    <source>
        <dbReference type="EMBL" id="PXX71721.1"/>
    </source>
</evidence>
<dbReference type="Proteomes" id="UP000247569">
    <property type="component" value="Unassembled WGS sequence"/>
</dbReference>
<dbReference type="Gene3D" id="3.90.1530.10">
    <property type="entry name" value="Conserved hypothetical protein from pyrococcus furiosus pfu- 392566-001, ParB domain"/>
    <property type="match status" value="1"/>
</dbReference>
<organism evidence="2 3">
    <name type="scientific">Nocardia tenerifensis</name>
    <dbReference type="NCBI Taxonomy" id="228006"/>
    <lineage>
        <taxon>Bacteria</taxon>
        <taxon>Bacillati</taxon>
        <taxon>Actinomycetota</taxon>
        <taxon>Actinomycetes</taxon>
        <taxon>Mycobacteriales</taxon>
        <taxon>Nocardiaceae</taxon>
        <taxon>Nocardia</taxon>
    </lineage>
</organism>
<dbReference type="InterPro" id="IPR036086">
    <property type="entry name" value="ParB/Sulfiredoxin_sf"/>
</dbReference>
<dbReference type="EMBL" id="QJKF01000001">
    <property type="protein sequence ID" value="PXX71721.1"/>
    <property type="molecule type" value="Genomic_DNA"/>
</dbReference>
<gene>
    <name evidence="2" type="ORF">DFR70_1011155</name>
</gene>
<sequence>MTGISPSVPEVVHIPLRDLAPPDSPRFGGTDPGHARVLAESAAPLPPILVSRCSMRIIDGAHRVLAARLCGYETIAAVYFEGDECDAFMLAVKLNVAQGLPLTVAERKAAALRILRAHPRWSDRAVAAVVGLSDKTVGAVRRRAAAEIPQSTDRVARNGVVHRLDTARGRLRAVELLSADPGATVRAVAHAADISEATVKDARRRLRQGVDPVPDRLRTASADEQVPAKEPATRRYDAVPAMLQRLRRDPSVARTESGRHLLRWLDMPGFDPANRQAAVRNLPDYHVGAVVELARQRAQALLEFARVLEGRGVANRADPPAE</sequence>
<evidence type="ECO:0000259" key="1">
    <source>
        <dbReference type="SMART" id="SM00470"/>
    </source>
</evidence>
<feature type="domain" description="ParB-like N-terminal" evidence="1">
    <location>
        <begin position="12"/>
        <end position="96"/>
    </location>
</feature>
<dbReference type="InterPro" id="IPR003115">
    <property type="entry name" value="ParB_N"/>
</dbReference>
<dbReference type="AlphaFoldDB" id="A0A318KB05"/>
<dbReference type="RefSeq" id="WP_040742503.1">
    <property type="nucleotide sequence ID" value="NZ_QJKF01000001.1"/>
</dbReference>
<protein>
    <submittedName>
        <fullName evidence="2">ParB-like chromosome segregation protein Spo0J</fullName>
    </submittedName>
</protein>
<reference evidence="2 3" key="1">
    <citation type="submission" date="2018-05" db="EMBL/GenBank/DDBJ databases">
        <title>Genomic Encyclopedia of Type Strains, Phase IV (KMG-IV): sequencing the most valuable type-strain genomes for metagenomic binning, comparative biology and taxonomic classification.</title>
        <authorList>
            <person name="Goeker M."/>
        </authorList>
    </citation>
    <scope>NUCLEOTIDE SEQUENCE [LARGE SCALE GENOMIC DNA]</scope>
    <source>
        <strain evidence="2 3">DSM 44704</strain>
    </source>
</reference>
<keyword evidence="3" id="KW-1185">Reference proteome</keyword>
<proteinExistence type="predicted"/>
<comment type="caution">
    <text evidence="2">The sequence shown here is derived from an EMBL/GenBank/DDBJ whole genome shotgun (WGS) entry which is preliminary data.</text>
</comment>
<accession>A0A318KB05</accession>